<evidence type="ECO:0000313" key="15">
    <source>
        <dbReference type="EMBL" id="AZN73607.1"/>
    </source>
</evidence>
<feature type="transmembrane region" description="Helical" evidence="13">
    <location>
        <begin position="34"/>
        <end position="55"/>
    </location>
</feature>
<keyword evidence="10 13" id="KW-0472">Membrane</keyword>
<gene>
    <name evidence="13 15" type="primary">flhB</name>
    <name evidence="15" type="ORF">D5400_05760</name>
</gene>
<dbReference type="FunFam" id="3.40.1690.10:FF:000001">
    <property type="entry name" value="Flagellar biosynthetic protein FlhB"/>
    <property type="match status" value="1"/>
</dbReference>
<keyword evidence="6 13" id="KW-0812">Transmembrane</keyword>
<dbReference type="InterPro" id="IPR006135">
    <property type="entry name" value="T3SS_substrate_exporter"/>
</dbReference>
<dbReference type="OrthoDB" id="9807950at2"/>
<evidence type="ECO:0000256" key="9">
    <source>
        <dbReference type="ARBA" id="ARBA00022989"/>
    </source>
</evidence>
<evidence type="ECO:0000256" key="7">
    <source>
        <dbReference type="ARBA" id="ARBA00022795"/>
    </source>
</evidence>
<dbReference type="GO" id="GO:0009306">
    <property type="term" value="P:protein secretion"/>
    <property type="evidence" value="ECO:0007669"/>
    <property type="project" value="InterPro"/>
</dbReference>
<comment type="function">
    <text evidence="12 13">Required for formation of the rod structure in the basal body of the flagellar apparatus. Together with FliI and FliH, may constitute the export apparatus of flagellin.</text>
</comment>
<dbReference type="KEGG" id="abaw:D5400_05760"/>
<dbReference type="NCBIfam" id="TIGR00328">
    <property type="entry name" value="flhB"/>
    <property type="match status" value="1"/>
</dbReference>
<keyword evidence="4 13" id="KW-0813">Transport</keyword>
<evidence type="ECO:0000256" key="2">
    <source>
        <dbReference type="ARBA" id="ARBA00010690"/>
    </source>
</evidence>
<organism evidence="15 16">
    <name type="scientific">Georhizobium profundi</name>
    <dbReference type="NCBI Taxonomy" id="2341112"/>
    <lineage>
        <taxon>Bacteria</taxon>
        <taxon>Pseudomonadati</taxon>
        <taxon>Pseudomonadota</taxon>
        <taxon>Alphaproteobacteria</taxon>
        <taxon>Hyphomicrobiales</taxon>
        <taxon>Rhizobiaceae</taxon>
        <taxon>Georhizobium</taxon>
    </lineage>
</organism>
<evidence type="ECO:0000256" key="5">
    <source>
        <dbReference type="ARBA" id="ARBA00022475"/>
    </source>
</evidence>
<evidence type="ECO:0000256" key="14">
    <source>
        <dbReference type="SAM" id="MobiDB-lite"/>
    </source>
</evidence>
<comment type="similarity">
    <text evidence="2 13">Belongs to the type III secretion exporter family.</text>
</comment>
<feature type="transmembrane region" description="Helical" evidence="13">
    <location>
        <begin position="191"/>
        <end position="213"/>
    </location>
</feature>
<dbReference type="SUPFAM" id="SSF160544">
    <property type="entry name" value="EscU C-terminal domain-like"/>
    <property type="match status" value="1"/>
</dbReference>
<accession>A0A3Q8XRJ2</accession>
<dbReference type="EMBL" id="CP032509">
    <property type="protein sequence ID" value="AZN73607.1"/>
    <property type="molecule type" value="Genomic_DNA"/>
</dbReference>
<dbReference type="RefSeq" id="WP_126008514.1">
    <property type="nucleotide sequence ID" value="NZ_CP032509.1"/>
</dbReference>
<proteinExistence type="inferred from homology"/>
<keyword evidence="15" id="KW-0966">Cell projection</keyword>
<sequence length="362" mass="40266">MAEDQDKDSKTEEPSEKKLRDAMDKGNVPFSRELPLFGSALAILIFFVFFLPAGAARLTSSLVDVFEKPEELSLATGQDAVFLFQHLFMESGAVLLPAFVLMITFGIAASVFQNMPRPVLNRVQPKMERISLMKGIKRIYSVKGMVEFAKSLFKILVVSSIIGVVLSDDYFGVLAAMFSDPATILDMMRAMVGKVIIVVLIATAAIAAVDVLWTRFDWHNDLRMTRQEVKDEYKQSEGDPIVKSRQRSLARDRARRRMIAAVPRATLVITNPTHYAVALRYVREEGGAPLVVAKGQDLIALKIREIAQEHGIPIFEEPPLARSIFAQVSVDSVIPTEFYRAVAELIHQVYAKPAQSQPVKAS</sequence>
<evidence type="ECO:0000256" key="11">
    <source>
        <dbReference type="ARBA" id="ARBA00023225"/>
    </source>
</evidence>
<evidence type="ECO:0000256" key="3">
    <source>
        <dbReference type="ARBA" id="ARBA00021622"/>
    </source>
</evidence>
<evidence type="ECO:0000256" key="6">
    <source>
        <dbReference type="ARBA" id="ARBA00022692"/>
    </source>
</evidence>
<dbReference type="PANTHER" id="PTHR30531">
    <property type="entry name" value="FLAGELLAR BIOSYNTHETIC PROTEIN FLHB"/>
    <property type="match status" value="1"/>
</dbReference>
<name>A0A3Q8XRJ2_9HYPH</name>
<evidence type="ECO:0000256" key="13">
    <source>
        <dbReference type="RuleBase" id="RU364091"/>
    </source>
</evidence>
<keyword evidence="7 13" id="KW-1005">Bacterial flagellum biogenesis</keyword>
<evidence type="ECO:0000256" key="1">
    <source>
        <dbReference type="ARBA" id="ARBA00004651"/>
    </source>
</evidence>
<dbReference type="PANTHER" id="PTHR30531:SF12">
    <property type="entry name" value="FLAGELLAR BIOSYNTHETIC PROTEIN FLHB"/>
    <property type="match status" value="1"/>
</dbReference>
<keyword evidence="8 13" id="KW-0653">Protein transport</keyword>
<keyword evidence="15" id="KW-0282">Flagellum</keyword>
<dbReference type="Proteomes" id="UP000268192">
    <property type="component" value="Chromosome"/>
</dbReference>
<keyword evidence="16" id="KW-1185">Reference proteome</keyword>
<protein>
    <recommendedName>
        <fullName evidence="3 13">Flagellar biosynthetic protein FlhB</fullName>
    </recommendedName>
</protein>
<dbReference type="GO" id="GO:0044780">
    <property type="term" value="P:bacterial-type flagellum assembly"/>
    <property type="evidence" value="ECO:0007669"/>
    <property type="project" value="InterPro"/>
</dbReference>
<reference evidence="15 16" key="1">
    <citation type="submission" date="2018-09" db="EMBL/GenBank/DDBJ databases">
        <title>Marinorhizobium profundi gen. nov., sp. nov., isolated from a deep-sea sediment sample from the New Britain Trench and proposal of Marinorhizobiaceae fam. nov. in the order Rhizobiales of the class Alphaproteobacteria.</title>
        <authorList>
            <person name="Cao J."/>
        </authorList>
    </citation>
    <scope>NUCLEOTIDE SEQUENCE [LARGE SCALE GENOMIC DNA]</scope>
    <source>
        <strain evidence="15 16">WS11</strain>
    </source>
</reference>
<evidence type="ECO:0000313" key="16">
    <source>
        <dbReference type="Proteomes" id="UP000268192"/>
    </source>
</evidence>
<dbReference type="Gene3D" id="6.10.250.2080">
    <property type="match status" value="1"/>
</dbReference>
<dbReference type="Pfam" id="PF01312">
    <property type="entry name" value="Bac_export_2"/>
    <property type="match status" value="1"/>
</dbReference>
<evidence type="ECO:0000256" key="8">
    <source>
        <dbReference type="ARBA" id="ARBA00022927"/>
    </source>
</evidence>
<keyword evidence="11 13" id="KW-1006">Bacterial flagellum protein export</keyword>
<evidence type="ECO:0000256" key="4">
    <source>
        <dbReference type="ARBA" id="ARBA00022448"/>
    </source>
</evidence>
<feature type="transmembrane region" description="Helical" evidence="13">
    <location>
        <begin position="92"/>
        <end position="112"/>
    </location>
</feature>
<feature type="compositionally biased region" description="Basic and acidic residues" evidence="14">
    <location>
        <begin position="7"/>
        <end position="22"/>
    </location>
</feature>
<dbReference type="InterPro" id="IPR029025">
    <property type="entry name" value="T3SS_substrate_exporter_C"/>
</dbReference>
<feature type="region of interest" description="Disordered" evidence="14">
    <location>
        <begin position="1"/>
        <end position="22"/>
    </location>
</feature>
<feature type="transmembrane region" description="Helical" evidence="13">
    <location>
        <begin position="155"/>
        <end position="179"/>
    </location>
</feature>
<comment type="subcellular location">
    <subcellularLocation>
        <location evidence="1">Cell membrane</location>
        <topology evidence="1">Multi-pass membrane protein</topology>
    </subcellularLocation>
</comment>
<keyword evidence="5 13" id="KW-1003">Cell membrane</keyword>
<keyword evidence="9 13" id="KW-1133">Transmembrane helix</keyword>
<evidence type="ECO:0000256" key="12">
    <source>
        <dbReference type="ARBA" id="ARBA00025078"/>
    </source>
</evidence>
<dbReference type="InterPro" id="IPR006136">
    <property type="entry name" value="FlhB"/>
</dbReference>
<keyword evidence="15" id="KW-0969">Cilium</keyword>
<dbReference type="PRINTS" id="PR00950">
    <property type="entry name" value="TYPE3IMSPROT"/>
</dbReference>
<dbReference type="GO" id="GO:0005886">
    <property type="term" value="C:plasma membrane"/>
    <property type="evidence" value="ECO:0007669"/>
    <property type="project" value="UniProtKB-SubCell"/>
</dbReference>
<dbReference type="Gene3D" id="3.40.1690.10">
    <property type="entry name" value="secretion proteins EscU"/>
    <property type="match status" value="1"/>
</dbReference>
<dbReference type="AlphaFoldDB" id="A0A3Q8XRJ2"/>
<evidence type="ECO:0000256" key="10">
    <source>
        <dbReference type="ARBA" id="ARBA00023136"/>
    </source>
</evidence>